<dbReference type="EMBL" id="BONG01000026">
    <property type="protein sequence ID" value="GIF90857.1"/>
    <property type="molecule type" value="Genomic_DNA"/>
</dbReference>
<dbReference type="InterPro" id="IPR043758">
    <property type="entry name" value="DUF5703"/>
</dbReference>
<dbReference type="Pfam" id="PF18963">
    <property type="entry name" value="DUF5703"/>
    <property type="match status" value="1"/>
</dbReference>
<dbReference type="Proteomes" id="UP000619293">
    <property type="component" value="Unassembled WGS sequence"/>
</dbReference>
<evidence type="ECO:0000313" key="2">
    <source>
        <dbReference type="Proteomes" id="UP000619293"/>
    </source>
</evidence>
<comment type="caution">
    <text evidence="1">The sequence shown here is derived from an EMBL/GenBank/DDBJ whole genome shotgun (WGS) entry which is preliminary data.</text>
</comment>
<organism evidence="1 2">
    <name type="scientific">Catellatospora chokoriensis</name>
    <dbReference type="NCBI Taxonomy" id="310353"/>
    <lineage>
        <taxon>Bacteria</taxon>
        <taxon>Bacillati</taxon>
        <taxon>Actinomycetota</taxon>
        <taxon>Actinomycetes</taxon>
        <taxon>Micromonosporales</taxon>
        <taxon>Micromonosporaceae</taxon>
        <taxon>Catellatospora</taxon>
    </lineage>
</organism>
<proteinExistence type="predicted"/>
<evidence type="ECO:0000313" key="1">
    <source>
        <dbReference type="EMBL" id="GIF90857.1"/>
    </source>
</evidence>
<sequence>MDYEYAPLRLPPDVDRLTAAVRLAIQAEYGGWELARVQLMKDGTRKVLLRRPLRAFPLPGLSV</sequence>
<gene>
    <name evidence="1" type="ORF">Cch02nite_43010</name>
</gene>
<accession>A0A8J3JTM0</accession>
<name>A0A8J3JTM0_9ACTN</name>
<keyword evidence="2" id="KW-1185">Reference proteome</keyword>
<evidence type="ECO:0008006" key="3">
    <source>
        <dbReference type="Google" id="ProtNLM"/>
    </source>
</evidence>
<dbReference type="RefSeq" id="WP_120315679.1">
    <property type="nucleotide sequence ID" value="NZ_BAAALB010000012.1"/>
</dbReference>
<dbReference type="AlphaFoldDB" id="A0A8J3JTM0"/>
<reference evidence="1 2" key="1">
    <citation type="submission" date="2021-01" db="EMBL/GenBank/DDBJ databases">
        <title>Whole genome shotgun sequence of Catellatospora chokoriensis NBRC 107358.</title>
        <authorList>
            <person name="Komaki H."/>
            <person name="Tamura T."/>
        </authorList>
    </citation>
    <scope>NUCLEOTIDE SEQUENCE [LARGE SCALE GENOMIC DNA]</scope>
    <source>
        <strain evidence="1 2">NBRC 107358</strain>
    </source>
</reference>
<protein>
    <recommendedName>
        <fullName evidence="3">Dihydroorotate dehydrogenase</fullName>
    </recommendedName>
</protein>